<accession>A0A1T5CM08</accession>
<dbReference type="GO" id="GO:0015288">
    <property type="term" value="F:porin activity"/>
    <property type="evidence" value="ECO:0007669"/>
    <property type="project" value="TreeGrafter"/>
</dbReference>
<keyword evidence="5" id="KW-0812">Transmembrane</keyword>
<keyword evidence="4" id="KW-1134">Transmembrane beta strand</keyword>
<evidence type="ECO:0000256" key="9">
    <source>
        <dbReference type="SAM" id="SignalP"/>
    </source>
</evidence>
<dbReference type="GO" id="GO:1990281">
    <property type="term" value="C:efflux pump complex"/>
    <property type="evidence" value="ECO:0007669"/>
    <property type="project" value="TreeGrafter"/>
</dbReference>
<gene>
    <name evidence="10" type="ORF">SAMN03080601_00874</name>
</gene>
<proteinExistence type="inferred from homology"/>
<keyword evidence="9" id="KW-0732">Signal</keyword>
<evidence type="ECO:0000256" key="6">
    <source>
        <dbReference type="ARBA" id="ARBA00023136"/>
    </source>
</evidence>
<evidence type="ECO:0000256" key="4">
    <source>
        <dbReference type="ARBA" id="ARBA00022452"/>
    </source>
</evidence>
<dbReference type="STRING" id="889453.SAMN03080601_00874"/>
<keyword evidence="3" id="KW-0813">Transport</keyword>
<dbReference type="GO" id="GO:0015562">
    <property type="term" value="F:efflux transmembrane transporter activity"/>
    <property type="evidence" value="ECO:0007669"/>
    <property type="project" value="InterPro"/>
</dbReference>
<evidence type="ECO:0000313" key="11">
    <source>
        <dbReference type="Proteomes" id="UP000191055"/>
    </source>
</evidence>
<comment type="similarity">
    <text evidence="2">Belongs to the outer membrane factor (OMF) (TC 1.B.17) family.</text>
</comment>
<protein>
    <submittedName>
        <fullName evidence="10">Outer membrane protein TolC</fullName>
    </submittedName>
</protein>
<feature type="chain" id="PRO_5013160116" evidence="9">
    <location>
        <begin position="26"/>
        <end position="416"/>
    </location>
</feature>
<organism evidence="10 11">
    <name type="scientific">Alkalitalea saponilacus</name>
    <dbReference type="NCBI Taxonomy" id="889453"/>
    <lineage>
        <taxon>Bacteria</taxon>
        <taxon>Pseudomonadati</taxon>
        <taxon>Bacteroidota</taxon>
        <taxon>Bacteroidia</taxon>
        <taxon>Marinilabiliales</taxon>
        <taxon>Marinilabiliaceae</taxon>
        <taxon>Alkalitalea</taxon>
    </lineage>
</organism>
<feature type="signal peptide" evidence="9">
    <location>
        <begin position="1"/>
        <end position="25"/>
    </location>
</feature>
<evidence type="ECO:0000313" key="10">
    <source>
        <dbReference type="EMBL" id="SKB60522.1"/>
    </source>
</evidence>
<name>A0A1T5CM08_9BACT</name>
<sequence>MIKFIHNKSMLTTIGFLLLFVHASAGQTLDDYLQMAGENNPGLRASFLQYHAALERVPQAGALPDPEVSFGIFLKPMERYTGNQIADISIMQMLPWFGTLKAARNEATQMAYAKYEIFRERRAMLRYDVKVSWWKLHLINKEMEVVNEQVKILETIEQVANNKILTGNGSMSDILRLNMERNELSVKIEDLKDLKNATKVEFNQLLNREPDAPIELTDNLKIHISQEELAFSLDSILTDNPELQMYQREQSAYSAMETMNRRMGLPMVGIGLNYGIFEPRQGNQSMMNGDNMLMPMVSVSIPIWGGKYRAAIREAEIRQQSALEQQLNTHNNLVSEFESTRVEYSEALRRASLFEEQINLASQVLDILITDYLAGNARFEEIMRIQQKMTEYDLNKARAYYDSQLAIAKIDRMIGN</sequence>
<dbReference type="RefSeq" id="WP_079556655.1">
    <property type="nucleotide sequence ID" value="NZ_CP021904.1"/>
</dbReference>
<dbReference type="Gene3D" id="1.20.1600.10">
    <property type="entry name" value="Outer membrane efflux proteins (OEP)"/>
    <property type="match status" value="1"/>
</dbReference>
<evidence type="ECO:0000256" key="2">
    <source>
        <dbReference type="ARBA" id="ARBA00007613"/>
    </source>
</evidence>
<feature type="coiled-coil region" evidence="8">
    <location>
        <begin position="174"/>
        <end position="208"/>
    </location>
</feature>
<reference evidence="10 11" key="1">
    <citation type="submission" date="2017-02" db="EMBL/GenBank/DDBJ databases">
        <authorList>
            <person name="Peterson S.W."/>
        </authorList>
    </citation>
    <scope>NUCLEOTIDE SEQUENCE [LARGE SCALE GENOMIC DNA]</scope>
    <source>
        <strain evidence="10 11">DSM 24412</strain>
    </source>
</reference>
<keyword evidence="8" id="KW-0175">Coiled coil</keyword>
<evidence type="ECO:0000256" key="1">
    <source>
        <dbReference type="ARBA" id="ARBA00004442"/>
    </source>
</evidence>
<dbReference type="InterPro" id="IPR003423">
    <property type="entry name" value="OMP_efflux"/>
</dbReference>
<evidence type="ECO:0000256" key="7">
    <source>
        <dbReference type="ARBA" id="ARBA00023237"/>
    </source>
</evidence>
<dbReference type="Pfam" id="PF02321">
    <property type="entry name" value="OEP"/>
    <property type="match status" value="1"/>
</dbReference>
<evidence type="ECO:0000256" key="3">
    <source>
        <dbReference type="ARBA" id="ARBA00022448"/>
    </source>
</evidence>
<comment type="subcellular location">
    <subcellularLocation>
        <location evidence="1">Cell outer membrane</location>
    </subcellularLocation>
</comment>
<dbReference type="OrthoDB" id="1680428at2"/>
<dbReference type="SUPFAM" id="SSF56954">
    <property type="entry name" value="Outer membrane efflux proteins (OEP)"/>
    <property type="match status" value="1"/>
</dbReference>
<dbReference type="AlphaFoldDB" id="A0A1T5CM08"/>
<dbReference type="EMBL" id="FUYV01000003">
    <property type="protein sequence ID" value="SKB60522.1"/>
    <property type="molecule type" value="Genomic_DNA"/>
</dbReference>
<dbReference type="GO" id="GO:0009279">
    <property type="term" value="C:cell outer membrane"/>
    <property type="evidence" value="ECO:0007669"/>
    <property type="project" value="UniProtKB-SubCell"/>
</dbReference>
<dbReference type="PANTHER" id="PTHR30026:SF20">
    <property type="entry name" value="OUTER MEMBRANE PROTEIN TOLC"/>
    <property type="match status" value="1"/>
</dbReference>
<dbReference type="Proteomes" id="UP000191055">
    <property type="component" value="Unassembled WGS sequence"/>
</dbReference>
<dbReference type="PANTHER" id="PTHR30026">
    <property type="entry name" value="OUTER MEMBRANE PROTEIN TOLC"/>
    <property type="match status" value="1"/>
</dbReference>
<dbReference type="KEGG" id="asx:CDL62_12590"/>
<keyword evidence="6" id="KW-0472">Membrane</keyword>
<keyword evidence="7" id="KW-0998">Cell outer membrane</keyword>
<evidence type="ECO:0000256" key="5">
    <source>
        <dbReference type="ARBA" id="ARBA00022692"/>
    </source>
</evidence>
<evidence type="ECO:0000256" key="8">
    <source>
        <dbReference type="SAM" id="Coils"/>
    </source>
</evidence>
<keyword evidence="11" id="KW-1185">Reference proteome</keyword>
<dbReference type="InterPro" id="IPR051906">
    <property type="entry name" value="TolC-like"/>
</dbReference>